<feature type="chain" id="PRO_5040781193" evidence="3">
    <location>
        <begin position="24"/>
        <end position="311"/>
    </location>
</feature>
<dbReference type="Pfam" id="PF01497">
    <property type="entry name" value="Peripla_BP_2"/>
    <property type="match status" value="1"/>
</dbReference>
<dbReference type="NCBIfam" id="NF038402">
    <property type="entry name" value="TroA_like"/>
    <property type="match status" value="1"/>
</dbReference>
<protein>
    <submittedName>
        <fullName evidence="5">ABC transporter substrate-binding protein</fullName>
    </submittedName>
</protein>
<evidence type="ECO:0000256" key="2">
    <source>
        <dbReference type="ARBA" id="ARBA00022729"/>
    </source>
</evidence>
<dbReference type="Gene3D" id="3.40.50.1980">
    <property type="entry name" value="Nitrogenase molybdenum iron protein domain"/>
    <property type="match status" value="2"/>
</dbReference>
<sequence length="311" mass="34526">MKKLSKILLSLMLIMTLVFSLGACNNKTDTSIDKQENEAITYPMDVEDKYGNNITIEKEPETVISLSPEFTETIFALEAGDKLVGRTDYCDYPSEVEDIESLGELTQPDIERIVEIGPDIVLVSAHVSDETITQLQQQGITVLALALTGGFDDTYKYIATLGKVLNVKDKSDKIIDDMKDKVSELTKAVEGKEKPTAYFVVGYGEHNSTATGETFLGKLIESAGAENIAKDATGWSYSIEQLVDQDPEIVICSNKFDSKSKIEQLEGYKDLTAVKEGRLYETDENVFFRQGPRLVVGLEELVKIFHPEVLE</sequence>
<feature type="signal peptide" evidence="3">
    <location>
        <begin position="1"/>
        <end position="23"/>
    </location>
</feature>
<dbReference type="RefSeq" id="WP_281817496.1">
    <property type="nucleotide sequence ID" value="NZ_BRLB01000012.1"/>
</dbReference>
<dbReference type="AlphaFoldDB" id="A0A9W5YEM6"/>
<dbReference type="PANTHER" id="PTHR30535">
    <property type="entry name" value="VITAMIN B12-BINDING PROTEIN"/>
    <property type="match status" value="1"/>
</dbReference>
<dbReference type="PROSITE" id="PS51257">
    <property type="entry name" value="PROKAR_LIPOPROTEIN"/>
    <property type="match status" value="1"/>
</dbReference>
<gene>
    <name evidence="5" type="ORF">SH1V18_34030</name>
</gene>
<comment type="caution">
    <text evidence="5">The sequence shown here is derived from an EMBL/GenBank/DDBJ whole genome shotgun (WGS) entry which is preliminary data.</text>
</comment>
<dbReference type="InterPro" id="IPR002491">
    <property type="entry name" value="ABC_transptr_periplasmic_BD"/>
</dbReference>
<dbReference type="InterPro" id="IPR050902">
    <property type="entry name" value="ABC_Transporter_SBP"/>
</dbReference>
<accession>A0A9W5YEM6</accession>
<dbReference type="CDD" id="cd01143">
    <property type="entry name" value="YvrC"/>
    <property type="match status" value="1"/>
</dbReference>
<reference evidence="5" key="1">
    <citation type="submission" date="2022-06" db="EMBL/GenBank/DDBJ databases">
        <title>Vallitalea longa sp. nov., an anaerobic bacterium isolated from marine sediment.</title>
        <authorList>
            <person name="Hirano S."/>
            <person name="Terahara T."/>
            <person name="Mori K."/>
            <person name="Hamada M."/>
            <person name="Matsumoto R."/>
            <person name="Kobayashi T."/>
        </authorList>
    </citation>
    <scope>NUCLEOTIDE SEQUENCE</scope>
    <source>
        <strain evidence="5">SH18-1</strain>
    </source>
</reference>
<dbReference type="PANTHER" id="PTHR30535:SF34">
    <property type="entry name" value="MOLYBDATE-BINDING PROTEIN MOLA"/>
    <property type="match status" value="1"/>
</dbReference>
<organism evidence="5 6">
    <name type="scientific">Vallitalea longa</name>
    <dbReference type="NCBI Taxonomy" id="2936439"/>
    <lineage>
        <taxon>Bacteria</taxon>
        <taxon>Bacillati</taxon>
        <taxon>Bacillota</taxon>
        <taxon>Clostridia</taxon>
        <taxon>Lachnospirales</taxon>
        <taxon>Vallitaleaceae</taxon>
        <taxon>Vallitalea</taxon>
    </lineage>
</organism>
<comment type="similarity">
    <text evidence="1">Belongs to the bacterial solute-binding protein 8 family.</text>
</comment>
<name>A0A9W5YEM6_9FIRM</name>
<dbReference type="InterPro" id="IPR054828">
    <property type="entry name" value="Vit_B12_bind_prot"/>
</dbReference>
<dbReference type="SUPFAM" id="SSF53807">
    <property type="entry name" value="Helical backbone' metal receptor"/>
    <property type="match status" value="1"/>
</dbReference>
<feature type="domain" description="Fe/B12 periplasmic-binding" evidence="4">
    <location>
        <begin position="62"/>
        <end position="309"/>
    </location>
</feature>
<keyword evidence="6" id="KW-1185">Reference proteome</keyword>
<proteinExistence type="inferred from homology"/>
<evidence type="ECO:0000256" key="3">
    <source>
        <dbReference type="SAM" id="SignalP"/>
    </source>
</evidence>
<evidence type="ECO:0000313" key="5">
    <source>
        <dbReference type="EMBL" id="GKX30923.1"/>
    </source>
</evidence>
<keyword evidence="2 3" id="KW-0732">Signal</keyword>
<dbReference type="GO" id="GO:0071281">
    <property type="term" value="P:cellular response to iron ion"/>
    <property type="evidence" value="ECO:0007669"/>
    <property type="project" value="TreeGrafter"/>
</dbReference>
<evidence type="ECO:0000313" key="6">
    <source>
        <dbReference type="Proteomes" id="UP001144256"/>
    </source>
</evidence>
<evidence type="ECO:0000256" key="1">
    <source>
        <dbReference type="ARBA" id="ARBA00008814"/>
    </source>
</evidence>
<dbReference type="EMBL" id="BRLB01000012">
    <property type="protein sequence ID" value="GKX30923.1"/>
    <property type="molecule type" value="Genomic_DNA"/>
</dbReference>
<dbReference type="Proteomes" id="UP001144256">
    <property type="component" value="Unassembled WGS sequence"/>
</dbReference>
<evidence type="ECO:0000259" key="4">
    <source>
        <dbReference type="PROSITE" id="PS50983"/>
    </source>
</evidence>
<dbReference type="PROSITE" id="PS50983">
    <property type="entry name" value="FE_B12_PBP"/>
    <property type="match status" value="1"/>
</dbReference>